<feature type="signal peptide" evidence="2">
    <location>
        <begin position="1"/>
        <end position="23"/>
    </location>
</feature>
<feature type="region of interest" description="Disordered" evidence="1">
    <location>
        <begin position="102"/>
        <end position="206"/>
    </location>
</feature>
<keyword evidence="2" id="KW-0732">Signal</keyword>
<evidence type="ECO:0000256" key="2">
    <source>
        <dbReference type="SAM" id="SignalP"/>
    </source>
</evidence>
<evidence type="ECO:0000313" key="4">
    <source>
        <dbReference type="Proteomes" id="UP001138961"/>
    </source>
</evidence>
<reference evidence="3" key="1">
    <citation type="submission" date="2021-10" db="EMBL/GenBank/DDBJ databases">
        <title>Loktanella gaetbuli sp. nov., isolated from a tidal flat.</title>
        <authorList>
            <person name="Park S."/>
            <person name="Yoon J.-H."/>
        </authorList>
    </citation>
    <scope>NUCLEOTIDE SEQUENCE</scope>
    <source>
        <strain evidence="3">TSTF-M6</strain>
    </source>
</reference>
<evidence type="ECO:0000256" key="1">
    <source>
        <dbReference type="SAM" id="MobiDB-lite"/>
    </source>
</evidence>
<accession>A0ABS8BUS9</accession>
<feature type="chain" id="PRO_5046190274" evidence="2">
    <location>
        <begin position="24"/>
        <end position="206"/>
    </location>
</feature>
<comment type="caution">
    <text evidence="3">The sequence shown here is derived from an EMBL/GenBank/DDBJ whole genome shotgun (WGS) entry which is preliminary data.</text>
</comment>
<proteinExistence type="predicted"/>
<dbReference type="RefSeq" id="WP_226748226.1">
    <property type="nucleotide sequence ID" value="NZ_JAJATZ010000004.1"/>
</dbReference>
<name>A0ABS8BUS9_9RHOB</name>
<dbReference type="Proteomes" id="UP001138961">
    <property type="component" value="Unassembled WGS sequence"/>
</dbReference>
<organism evidence="3 4">
    <name type="scientific">Loktanella gaetbuli</name>
    <dbReference type="NCBI Taxonomy" id="2881335"/>
    <lineage>
        <taxon>Bacteria</taxon>
        <taxon>Pseudomonadati</taxon>
        <taxon>Pseudomonadota</taxon>
        <taxon>Alphaproteobacteria</taxon>
        <taxon>Rhodobacterales</taxon>
        <taxon>Roseobacteraceae</taxon>
        <taxon>Loktanella</taxon>
    </lineage>
</organism>
<protein>
    <submittedName>
        <fullName evidence="3">PepSY domain-containing protein</fullName>
    </submittedName>
</protein>
<feature type="compositionally biased region" description="Basic and acidic residues" evidence="1">
    <location>
        <begin position="128"/>
        <end position="141"/>
    </location>
</feature>
<feature type="compositionally biased region" description="Basic and acidic residues" evidence="1">
    <location>
        <begin position="167"/>
        <end position="206"/>
    </location>
</feature>
<sequence>MKHFWMTAVLALGTTTVGSTAMAQSISEQVISSLRDQGYSRIEVKNGISQVKVEAIRGNRELEVVYDKRTGAILKQEVNAVDSRDRNATGIEVRDERRDFVSARNNDDDDRGLGGNGRRFSDDDDDDDRGRGRGRGGRDGAHDDDDHDDRGRGRGRGGRDDDDDDDDRKKGDRDDDRRDRDDDRRDRDDDRRDRDDDRRDRDDDDD</sequence>
<evidence type="ECO:0000313" key="3">
    <source>
        <dbReference type="EMBL" id="MCB5199494.1"/>
    </source>
</evidence>
<gene>
    <name evidence="3" type="ORF">LGQ03_09600</name>
</gene>
<dbReference type="EMBL" id="JAJATZ010000004">
    <property type="protein sequence ID" value="MCB5199494.1"/>
    <property type="molecule type" value="Genomic_DNA"/>
</dbReference>
<keyword evidence="4" id="KW-1185">Reference proteome</keyword>